<dbReference type="PANTHER" id="PTHR47738:SF1">
    <property type="entry name" value="NITROGEN REGULATORY PROTEIN"/>
    <property type="match status" value="1"/>
</dbReference>
<dbReference type="GO" id="GO:0030295">
    <property type="term" value="F:protein kinase activator activity"/>
    <property type="evidence" value="ECO:0007669"/>
    <property type="project" value="TreeGrafter"/>
</dbReference>
<dbReference type="CDD" id="cd00211">
    <property type="entry name" value="PTS_IIA_fru"/>
    <property type="match status" value="1"/>
</dbReference>
<keyword evidence="3" id="KW-1185">Reference proteome</keyword>
<accession>A0A2K8KS15</accession>
<evidence type="ECO:0000313" key="3">
    <source>
        <dbReference type="Proteomes" id="UP000229757"/>
    </source>
</evidence>
<dbReference type="Gene3D" id="3.40.930.10">
    <property type="entry name" value="Mannitol-specific EII, Chain A"/>
    <property type="match status" value="1"/>
</dbReference>
<name>A0A2K8KS15_9GAMM</name>
<dbReference type="PANTHER" id="PTHR47738">
    <property type="entry name" value="PTS SYSTEM FRUCTOSE-LIKE EIIA COMPONENT-RELATED"/>
    <property type="match status" value="1"/>
</dbReference>
<dbReference type="SUPFAM" id="SSF55804">
    <property type="entry name" value="Phoshotransferase/anion transport protein"/>
    <property type="match status" value="1"/>
</dbReference>
<dbReference type="InterPro" id="IPR051541">
    <property type="entry name" value="PTS_SugarTrans_NitroReg"/>
</dbReference>
<organism evidence="2 3">
    <name type="scientific">Reinekea forsetii</name>
    <dbReference type="NCBI Taxonomy" id="1336806"/>
    <lineage>
        <taxon>Bacteria</taxon>
        <taxon>Pseudomonadati</taxon>
        <taxon>Pseudomonadota</taxon>
        <taxon>Gammaproteobacteria</taxon>
        <taxon>Oceanospirillales</taxon>
        <taxon>Saccharospirillaceae</taxon>
        <taxon>Reinekea</taxon>
    </lineage>
</organism>
<dbReference type="PROSITE" id="PS51094">
    <property type="entry name" value="PTS_EIIA_TYPE_2"/>
    <property type="match status" value="1"/>
</dbReference>
<reference evidence="2 3" key="1">
    <citation type="journal article" date="2017" name="Environ. Microbiol.">
        <title>Genomic and physiological analyses of 'Reinekea forsetii' reveal a versatile opportunistic lifestyle during spring algae blooms.</title>
        <authorList>
            <person name="Avci B."/>
            <person name="Hahnke R.L."/>
            <person name="Chafee M."/>
            <person name="Fischer T."/>
            <person name="Gruber-Vodicka H."/>
            <person name="Tegetmeyer H.E."/>
            <person name="Harder J."/>
            <person name="Fuchs B.M."/>
            <person name="Amann R.I."/>
            <person name="Teeling H."/>
        </authorList>
    </citation>
    <scope>NUCLEOTIDE SEQUENCE [LARGE SCALE GENOMIC DNA]</scope>
    <source>
        <strain evidence="2 3">Hel1_31_D35</strain>
    </source>
</reference>
<feature type="domain" description="PTS EIIA type-2" evidence="1">
    <location>
        <begin position="6"/>
        <end position="150"/>
    </location>
</feature>
<dbReference type="InterPro" id="IPR016152">
    <property type="entry name" value="PTrfase/Anion_transptr"/>
</dbReference>
<sequence length="154" mass="16731">MIPLDQVLRPERTFVDDFGASKKKVLQTLAERLSKTLTGVSDVELFDQLIARERLGSTGIGSGVAIPHCRLVGLDKPTAALVLLTNPIDFQAIDAKPVDLVFALVVPIDATDEHLQLLAMVVEKVNDPKSLALIRQCPSAMALYEQFVGAPNKQ</sequence>
<dbReference type="AlphaFoldDB" id="A0A2K8KS15"/>
<evidence type="ECO:0000259" key="1">
    <source>
        <dbReference type="PROSITE" id="PS51094"/>
    </source>
</evidence>
<dbReference type="Proteomes" id="UP000229757">
    <property type="component" value="Chromosome"/>
</dbReference>
<evidence type="ECO:0000313" key="2">
    <source>
        <dbReference type="EMBL" id="ATX77517.1"/>
    </source>
</evidence>
<dbReference type="InterPro" id="IPR002178">
    <property type="entry name" value="PTS_EIIA_type-2_dom"/>
</dbReference>
<dbReference type="RefSeq" id="WP_100257772.1">
    <property type="nucleotide sequence ID" value="NZ_CP011797.1"/>
</dbReference>
<gene>
    <name evidence="2" type="ORF">REIFOR_02392</name>
</gene>
<dbReference type="OrthoDB" id="95460at2"/>
<protein>
    <submittedName>
        <fullName evidence="2">PTS fructose transporter subunit IIA</fullName>
    </submittedName>
</protein>
<dbReference type="KEGG" id="rfo:REIFOR_02392"/>
<dbReference type="EMBL" id="CP011797">
    <property type="protein sequence ID" value="ATX77517.1"/>
    <property type="molecule type" value="Genomic_DNA"/>
</dbReference>
<dbReference type="Pfam" id="PF00359">
    <property type="entry name" value="PTS_EIIA_2"/>
    <property type="match status" value="1"/>
</dbReference>
<proteinExistence type="predicted"/>